<evidence type="ECO:0000313" key="1">
    <source>
        <dbReference type="EMBL" id="VIO88134.1"/>
    </source>
</evidence>
<dbReference type="CTD" id="66059606"/>
<accession>A0A4E9EVJ8</accession>
<dbReference type="EMBL" id="CAAKNF010000196">
    <property type="protein sequence ID" value="VIO88134.1"/>
    <property type="molecule type" value="Genomic_DNA"/>
</dbReference>
<keyword evidence="2" id="KW-1185">Reference proteome</keyword>
<dbReference type="WBParaSite" id="Bm267a.1">
    <property type="protein sequence ID" value="Bm267a.1"/>
    <property type="gene ID" value="WBGene00220528"/>
</dbReference>
<protein>
    <submittedName>
        <fullName evidence="1 3">Uncharacterized protein</fullName>
    </submittedName>
</protein>
<dbReference type="AlphaFoldDB" id="A0A4E9EVJ8"/>
<evidence type="ECO:0000313" key="2">
    <source>
        <dbReference type="Proteomes" id="UP000006672"/>
    </source>
</evidence>
<reference evidence="2" key="1">
    <citation type="journal article" date="2007" name="Science">
        <title>Draft genome of the filarial nematode parasite Brugia malayi.</title>
        <authorList>
            <person name="Ghedin E."/>
            <person name="Wang S."/>
            <person name="Spiro D."/>
            <person name="Caler E."/>
            <person name="Zhao Q."/>
            <person name="Crabtree J."/>
            <person name="Allen J.E."/>
            <person name="Delcher A.L."/>
            <person name="Guiliano D.B."/>
            <person name="Miranda-Saavedra D."/>
            <person name="Angiuoli S.V."/>
            <person name="Creasy T."/>
            <person name="Amedeo P."/>
            <person name="Haas B."/>
            <person name="El-Sayed N.M."/>
            <person name="Wortman J.R."/>
            <person name="Feldblyum T."/>
            <person name="Tallon L."/>
            <person name="Schatz M."/>
            <person name="Shumway M."/>
            <person name="Koo H."/>
            <person name="Salzberg S.L."/>
            <person name="Schobel S."/>
            <person name="Pertea M."/>
            <person name="Pop M."/>
            <person name="White O."/>
            <person name="Barton G.J."/>
            <person name="Carlow C.K."/>
            <person name="Crawford M.J."/>
            <person name="Daub J."/>
            <person name="Dimmic M.W."/>
            <person name="Estes C.F."/>
            <person name="Foster J.M."/>
            <person name="Ganatra M."/>
            <person name="Gregory W.F."/>
            <person name="Johnson N.M."/>
            <person name="Jin J."/>
            <person name="Komuniecki R."/>
            <person name="Korf I."/>
            <person name="Kumar S."/>
            <person name="Laney S."/>
            <person name="Li B.W."/>
            <person name="Li W."/>
            <person name="Lindblom T.H."/>
            <person name="Lustigman S."/>
            <person name="Ma D."/>
            <person name="Maina C.V."/>
            <person name="Martin D.M."/>
            <person name="McCarter J.P."/>
            <person name="McReynolds L."/>
            <person name="Mitreva M."/>
            <person name="Nutman T.B."/>
            <person name="Parkinson J."/>
            <person name="Peregrin-Alvarez J.M."/>
            <person name="Poole C."/>
            <person name="Ren Q."/>
            <person name="Saunders L."/>
            <person name="Sluder A.E."/>
            <person name="Smith K."/>
            <person name="Stanke M."/>
            <person name="Unnasch T.R."/>
            <person name="Ware J."/>
            <person name="Wei A.D."/>
            <person name="Weil G."/>
            <person name="Williams D.J."/>
            <person name="Zhang Y."/>
            <person name="Williams S.A."/>
            <person name="Fraser-Liggett C."/>
            <person name="Slatko B."/>
            <person name="Blaxter M.L."/>
            <person name="Scott A.L."/>
        </authorList>
    </citation>
    <scope>NUCLEOTIDE SEQUENCE</scope>
    <source>
        <strain evidence="2">FR3</strain>
    </source>
</reference>
<name>A0A4E9EVJ8_BRUMA</name>
<proteinExistence type="predicted"/>
<sequence>MNFIPNLGTINLTWFQWQRQVRIPVISIFHYSYSCRLVRWQEYPLRTGFSRRLRKGNNNGRF</sequence>
<dbReference type="Proteomes" id="UP000006672">
    <property type="component" value="Unassembled WGS sequence"/>
</dbReference>
<dbReference type="KEGG" id="bmy:BM_BM267"/>
<reference evidence="1" key="2">
    <citation type="submission" date="2019-04" db="EMBL/GenBank/DDBJ databases">
        <authorList>
            <person name="Howe K."/>
            <person name="Paulini M."/>
            <person name="Williams G."/>
        </authorList>
    </citation>
    <scope>NUCLEOTIDE SEQUENCE [LARGE SCALE GENOMIC DNA]</scope>
    <source>
        <strain evidence="1">FR3</strain>
    </source>
</reference>
<evidence type="ECO:0000313" key="3">
    <source>
        <dbReference type="WBParaSite" id="Bm267a.1"/>
    </source>
</evidence>
<dbReference type="RefSeq" id="XP_042930637.1">
    <property type="nucleotide sequence ID" value="XM_043074703.1"/>
</dbReference>
<gene>
    <name evidence="1 3" type="primary">Bm267</name>
    <name evidence="1" type="ORF">BM_BM267</name>
</gene>
<accession>A0A5S6PI94</accession>
<reference evidence="3" key="3">
    <citation type="submission" date="2019-12" db="UniProtKB">
        <authorList>
            <consortium name="WormBaseParasite"/>
        </authorList>
    </citation>
    <scope>IDENTIFICATION</scope>
</reference>
<dbReference type="GeneID" id="66059606"/>
<organism evidence="1">
    <name type="scientific">Brugia malayi</name>
    <name type="common">Filarial nematode worm</name>
    <dbReference type="NCBI Taxonomy" id="6279"/>
    <lineage>
        <taxon>Eukaryota</taxon>
        <taxon>Metazoa</taxon>
        <taxon>Ecdysozoa</taxon>
        <taxon>Nematoda</taxon>
        <taxon>Chromadorea</taxon>
        <taxon>Rhabditida</taxon>
        <taxon>Spirurina</taxon>
        <taxon>Spiruromorpha</taxon>
        <taxon>Filarioidea</taxon>
        <taxon>Onchocercidae</taxon>
        <taxon>Brugia</taxon>
    </lineage>
</organism>